<feature type="compositionally biased region" description="Polar residues" evidence="1">
    <location>
        <begin position="116"/>
        <end position="128"/>
    </location>
</feature>
<evidence type="ECO:0000313" key="4">
    <source>
        <dbReference type="Proteomes" id="UP000696485"/>
    </source>
</evidence>
<dbReference type="Proteomes" id="UP000696485">
    <property type="component" value="Unassembled WGS sequence"/>
</dbReference>
<keyword evidence="2" id="KW-0812">Transmembrane</keyword>
<reference evidence="3" key="1">
    <citation type="journal article" date="2020" name="Fungal Divers.">
        <title>Resolving the Mortierellaceae phylogeny through synthesis of multi-gene phylogenetics and phylogenomics.</title>
        <authorList>
            <person name="Vandepol N."/>
            <person name="Liber J."/>
            <person name="Desiro A."/>
            <person name="Na H."/>
            <person name="Kennedy M."/>
            <person name="Barry K."/>
            <person name="Grigoriev I.V."/>
            <person name="Miller A.N."/>
            <person name="O'Donnell K."/>
            <person name="Stajich J.E."/>
            <person name="Bonito G."/>
        </authorList>
    </citation>
    <scope>NUCLEOTIDE SEQUENCE</scope>
    <source>
        <strain evidence="3">NVP1</strain>
    </source>
</reference>
<keyword evidence="2" id="KW-0472">Membrane</keyword>
<sequence>MRCGYNGDDYECNEAGNRLYSGLTLGQLIGVIFGYLALFGLLARHYRKSSAARKLMVMKMEKMECDLARLESIHVILEALPQLLEQRLHGSNCPPFLQSPTNNEAGSILRSPHIESSTLRANSTHSNESSPAPAASHPLSGTGTRLWTASTSNRL</sequence>
<comment type="caution">
    <text evidence="3">The sequence shown here is derived from an EMBL/GenBank/DDBJ whole genome shotgun (WGS) entry which is preliminary data.</text>
</comment>
<feature type="region of interest" description="Disordered" evidence="1">
    <location>
        <begin position="116"/>
        <end position="155"/>
    </location>
</feature>
<keyword evidence="4" id="KW-1185">Reference proteome</keyword>
<evidence type="ECO:0000313" key="3">
    <source>
        <dbReference type="EMBL" id="KAF9327059.1"/>
    </source>
</evidence>
<keyword evidence="2" id="KW-1133">Transmembrane helix</keyword>
<feature type="compositionally biased region" description="Low complexity" evidence="1">
    <location>
        <begin position="129"/>
        <end position="138"/>
    </location>
</feature>
<name>A0A9P5SEV6_9FUNG</name>
<evidence type="ECO:0008006" key="5">
    <source>
        <dbReference type="Google" id="ProtNLM"/>
    </source>
</evidence>
<proteinExistence type="predicted"/>
<gene>
    <name evidence="3" type="ORF">BG006_009597</name>
</gene>
<protein>
    <recommendedName>
        <fullName evidence="5">Transmembrane protein</fullName>
    </recommendedName>
</protein>
<dbReference type="EMBL" id="JAAAUY010000705">
    <property type="protein sequence ID" value="KAF9327059.1"/>
    <property type="molecule type" value="Genomic_DNA"/>
</dbReference>
<feature type="compositionally biased region" description="Polar residues" evidence="1">
    <location>
        <begin position="139"/>
        <end position="155"/>
    </location>
</feature>
<accession>A0A9P5SEV6</accession>
<organism evidence="3 4">
    <name type="scientific">Podila minutissima</name>
    <dbReference type="NCBI Taxonomy" id="64525"/>
    <lineage>
        <taxon>Eukaryota</taxon>
        <taxon>Fungi</taxon>
        <taxon>Fungi incertae sedis</taxon>
        <taxon>Mucoromycota</taxon>
        <taxon>Mortierellomycotina</taxon>
        <taxon>Mortierellomycetes</taxon>
        <taxon>Mortierellales</taxon>
        <taxon>Mortierellaceae</taxon>
        <taxon>Podila</taxon>
    </lineage>
</organism>
<evidence type="ECO:0000256" key="2">
    <source>
        <dbReference type="SAM" id="Phobius"/>
    </source>
</evidence>
<feature type="transmembrane region" description="Helical" evidence="2">
    <location>
        <begin position="20"/>
        <end position="43"/>
    </location>
</feature>
<dbReference type="AlphaFoldDB" id="A0A9P5SEV6"/>
<evidence type="ECO:0000256" key="1">
    <source>
        <dbReference type="SAM" id="MobiDB-lite"/>
    </source>
</evidence>